<dbReference type="AlphaFoldDB" id="A0A914Z9M4"/>
<sequence length="97" mass="10905">MSINSITGSTTSDSSPFKAAHVKITVKKGYWYFAKLKTVTGIHSHAWTQQQLDNQDPGVDNFKASINNFNTRIPTILKEITIGEQKAFDKYDARDVK</sequence>
<evidence type="ECO:0000313" key="2">
    <source>
        <dbReference type="WBParaSite" id="PSU_v2.g8504.t1"/>
    </source>
</evidence>
<proteinExistence type="predicted"/>
<dbReference type="WBParaSite" id="PSU_v2.g8504.t1">
    <property type="protein sequence ID" value="PSU_v2.g8504.t1"/>
    <property type="gene ID" value="PSU_v2.g8504"/>
</dbReference>
<reference evidence="2" key="1">
    <citation type="submission" date="2022-11" db="UniProtKB">
        <authorList>
            <consortium name="WormBaseParasite"/>
        </authorList>
    </citation>
    <scope>IDENTIFICATION</scope>
</reference>
<accession>A0A914Z9M4</accession>
<dbReference type="Proteomes" id="UP000887577">
    <property type="component" value="Unplaced"/>
</dbReference>
<evidence type="ECO:0000313" key="1">
    <source>
        <dbReference type="Proteomes" id="UP000887577"/>
    </source>
</evidence>
<protein>
    <submittedName>
        <fullName evidence="2">Uncharacterized protein</fullName>
    </submittedName>
</protein>
<keyword evidence="1" id="KW-1185">Reference proteome</keyword>
<name>A0A914Z9M4_9BILA</name>
<organism evidence="1 2">
    <name type="scientific">Panagrolaimus superbus</name>
    <dbReference type="NCBI Taxonomy" id="310955"/>
    <lineage>
        <taxon>Eukaryota</taxon>
        <taxon>Metazoa</taxon>
        <taxon>Ecdysozoa</taxon>
        <taxon>Nematoda</taxon>
        <taxon>Chromadorea</taxon>
        <taxon>Rhabditida</taxon>
        <taxon>Tylenchina</taxon>
        <taxon>Panagrolaimomorpha</taxon>
        <taxon>Panagrolaimoidea</taxon>
        <taxon>Panagrolaimidae</taxon>
        <taxon>Panagrolaimus</taxon>
    </lineage>
</organism>